<reference evidence="2 3" key="1">
    <citation type="submission" date="2023-12" db="EMBL/GenBank/DDBJ databases">
        <title>A high-quality genome assembly for Dillenia turbinata (Dilleniales).</title>
        <authorList>
            <person name="Chanderbali A."/>
        </authorList>
    </citation>
    <scope>NUCLEOTIDE SEQUENCE [LARGE SCALE GENOMIC DNA]</scope>
    <source>
        <strain evidence="2">LSX21</strain>
        <tissue evidence="2">Leaf</tissue>
    </source>
</reference>
<accession>A0AAN8UPX9</accession>
<proteinExistence type="predicted"/>
<keyword evidence="1" id="KW-1133">Transmembrane helix</keyword>
<keyword evidence="1" id="KW-0812">Transmembrane</keyword>
<evidence type="ECO:0000313" key="3">
    <source>
        <dbReference type="Proteomes" id="UP001370490"/>
    </source>
</evidence>
<comment type="caution">
    <text evidence="2">The sequence shown here is derived from an EMBL/GenBank/DDBJ whole genome shotgun (WGS) entry which is preliminary data.</text>
</comment>
<organism evidence="2 3">
    <name type="scientific">Dillenia turbinata</name>
    <dbReference type="NCBI Taxonomy" id="194707"/>
    <lineage>
        <taxon>Eukaryota</taxon>
        <taxon>Viridiplantae</taxon>
        <taxon>Streptophyta</taxon>
        <taxon>Embryophyta</taxon>
        <taxon>Tracheophyta</taxon>
        <taxon>Spermatophyta</taxon>
        <taxon>Magnoliopsida</taxon>
        <taxon>eudicotyledons</taxon>
        <taxon>Gunneridae</taxon>
        <taxon>Pentapetalae</taxon>
        <taxon>Dilleniales</taxon>
        <taxon>Dilleniaceae</taxon>
        <taxon>Dillenia</taxon>
    </lineage>
</organism>
<feature type="transmembrane region" description="Helical" evidence="1">
    <location>
        <begin position="136"/>
        <end position="157"/>
    </location>
</feature>
<dbReference type="AlphaFoldDB" id="A0AAN8UPX9"/>
<evidence type="ECO:0000256" key="1">
    <source>
        <dbReference type="SAM" id="Phobius"/>
    </source>
</evidence>
<name>A0AAN8UPX9_9MAGN</name>
<dbReference type="EMBL" id="JBAMMX010000022">
    <property type="protein sequence ID" value="KAK6918294.1"/>
    <property type="molecule type" value="Genomic_DNA"/>
</dbReference>
<keyword evidence="1" id="KW-0472">Membrane</keyword>
<gene>
    <name evidence="2" type="ORF">RJ641_016716</name>
</gene>
<feature type="transmembrane region" description="Helical" evidence="1">
    <location>
        <begin position="110"/>
        <end position="130"/>
    </location>
</feature>
<feature type="transmembrane region" description="Helical" evidence="1">
    <location>
        <begin position="204"/>
        <end position="227"/>
    </location>
</feature>
<sequence length="242" mass="27705">MVINIETLRNRASTSIQSFINSSRIKFEQFVFSGREAFEDFQTLVTVDHDKRSDTKIPHYNFLIAVISHPTHEKEEQATMAEYLGILYQAFTVTNNLLEKRVDAIQKKGAYVTIAYLAFQLMLLNAISLSSSVKRIHWSMPFMLSLLVSLIYGIYLCRVINQFVSVRAKQDLNCLKYQFTRRILCGAGQDEVNLAKIWFARYTYIYFISGVLLAFAVIMLYACYALLCDNIIPTADSSAIDL</sequence>
<evidence type="ECO:0000313" key="2">
    <source>
        <dbReference type="EMBL" id="KAK6918294.1"/>
    </source>
</evidence>
<protein>
    <submittedName>
        <fullName evidence="2">Uncharacterized protein</fullName>
    </submittedName>
</protein>
<keyword evidence="3" id="KW-1185">Reference proteome</keyword>
<dbReference type="Proteomes" id="UP001370490">
    <property type="component" value="Unassembled WGS sequence"/>
</dbReference>